<protein>
    <recommendedName>
        <fullName evidence="5">Lipoprotein</fullName>
    </recommendedName>
</protein>
<organism evidence="3 4">
    <name type="scientific">Elizabethkingia miricola</name>
    <name type="common">Chryseobacterium miricola</name>
    <dbReference type="NCBI Taxonomy" id="172045"/>
    <lineage>
        <taxon>Bacteria</taxon>
        <taxon>Pseudomonadati</taxon>
        <taxon>Bacteroidota</taxon>
        <taxon>Flavobacteriia</taxon>
        <taxon>Flavobacteriales</taxon>
        <taxon>Weeksellaceae</taxon>
        <taxon>Elizabethkingia</taxon>
    </lineage>
</organism>
<reference evidence="3 4" key="1">
    <citation type="submission" date="2019-07" db="EMBL/GenBank/DDBJ databases">
        <title>Genomic Encyclopedia of Archaeal and Bacterial Type Strains, Phase II (KMG-II): from individual species to whole genera.</title>
        <authorList>
            <person name="Goeker M."/>
        </authorList>
    </citation>
    <scope>NUCLEOTIDE SEQUENCE [LARGE SCALE GENOMIC DNA]</scope>
    <source>
        <strain evidence="3 4">DSM 14571</strain>
    </source>
</reference>
<keyword evidence="4" id="KW-1185">Reference proteome</keyword>
<dbReference type="PROSITE" id="PS51257">
    <property type="entry name" value="PROKAR_LIPOPROTEIN"/>
    <property type="match status" value="1"/>
</dbReference>
<feature type="region of interest" description="Disordered" evidence="1">
    <location>
        <begin position="209"/>
        <end position="229"/>
    </location>
</feature>
<evidence type="ECO:0000256" key="2">
    <source>
        <dbReference type="SAM" id="SignalP"/>
    </source>
</evidence>
<accession>A0ABY3NLI0</accession>
<comment type="caution">
    <text evidence="3">The sequence shown here is derived from an EMBL/GenBank/DDBJ whole genome shotgun (WGS) entry which is preliminary data.</text>
</comment>
<evidence type="ECO:0000256" key="1">
    <source>
        <dbReference type="SAM" id="MobiDB-lite"/>
    </source>
</evidence>
<dbReference type="Proteomes" id="UP000324513">
    <property type="component" value="Unassembled WGS sequence"/>
</dbReference>
<sequence length="472" mass="51466">MKKKILFAPLWGVFALSLLSSCRTEDGLTQKQQEKDLRFSVFVQKNGKPINYADGFAFLMKRYYGVQKTNLSGVNNKPIIGTIANADKTTSVTQDGQSYVEFNIKSQIITEENGDKWIVFPKVQGNRVIGLVSASLTEKGTYVKYHNYNEQDELYKLNVVEFQESLNKFQRKFKTLALSASINPIAGLGCRKEDGEWVDCSIPDVIITVPKPNPGTTNPSGPGGGGGGCQEHANCIDPNGGGGGAGESLQDLCGKASAASKKATENYKNAAVQSAKEATQNAYNNDPADAKKEHTTMIENSNGQLSKGKTFDGNAGNVTGEATSSTVGDIHNHNEDIPPSPGDVYGLIEMAESFQNYRTKYIYTQQGTEYALIVTDIDALKSFLKMYPPERRSDSNRVFTNFPGNLKTEWQDISTNDGYSNASKTSLEIATAYILDKYNAGVAITKKNNTGNFNKIGAVRLDSGYNQTNCNN</sequence>
<name>A0ABY3NLI0_ELIMR</name>
<feature type="chain" id="PRO_5046210371" description="Lipoprotein" evidence="2">
    <location>
        <begin position="21"/>
        <end position="472"/>
    </location>
</feature>
<dbReference type="EMBL" id="VNHK01000001">
    <property type="protein sequence ID" value="TYO94299.1"/>
    <property type="molecule type" value="Genomic_DNA"/>
</dbReference>
<gene>
    <name evidence="3" type="ORF">LX74_00339</name>
</gene>
<evidence type="ECO:0008006" key="5">
    <source>
        <dbReference type="Google" id="ProtNLM"/>
    </source>
</evidence>
<dbReference type="RefSeq" id="WP_179195565.1">
    <property type="nucleotide sequence ID" value="NZ_FLSS01000014.1"/>
</dbReference>
<evidence type="ECO:0000313" key="4">
    <source>
        <dbReference type="Proteomes" id="UP000324513"/>
    </source>
</evidence>
<evidence type="ECO:0000313" key="3">
    <source>
        <dbReference type="EMBL" id="TYO94299.1"/>
    </source>
</evidence>
<feature type="signal peptide" evidence="2">
    <location>
        <begin position="1"/>
        <end position="20"/>
    </location>
</feature>
<keyword evidence="2" id="KW-0732">Signal</keyword>
<proteinExistence type="predicted"/>